<reference evidence="3 4" key="1">
    <citation type="submission" date="2021-08" db="EMBL/GenBank/DDBJ databases">
        <title>Comparative Genomics Analysis of the Genus Qipengyuania Reveals Extensive Genetic Diversity and Metabolic Versatility, Including the Description of Fifteen Novel Species.</title>
        <authorList>
            <person name="Liu Y."/>
        </authorList>
    </citation>
    <scope>NUCLEOTIDE SEQUENCE [LARGE SCALE GENOMIC DNA]</scope>
    <source>
        <strain evidence="3 4">1NDH13</strain>
    </source>
</reference>
<name>A0ABX8ZPT8_9SPHN</name>
<feature type="compositionally biased region" description="Acidic residues" evidence="1">
    <location>
        <begin position="244"/>
        <end position="256"/>
    </location>
</feature>
<feature type="region of interest" description="Disordered" evidence="1">
    <location>
        <begin position="281"/>
        <end position="379"/>
    </location>
</feature>
<keyword evidence="2" id="KW-0472">Membrane</keyword>
<keyword evidence="2" id="KW-1133">Transmembrane helix</keyword>
<protein>
    <submittedName>
        <fullName evidence="3">Uncharacterized protein</fullName>
    </submittedName>
</protein>
<evidence type="ECO:0000256" key="2">
    <source>
        <dbReference type="SAM" id="Phobius"/>
    </source>
</evidence>
<keyword evidence="2" id="KW-0812">Transmembrane</keyword>
<feature type="region of interest" description="Disordered" evidence="1">
    <location>
        <begin position="233"/>
        <end position="261"/>
    </location>
</feature>
<keyword evidence="4" id="KW-1185">Reference proteome</keyword>
<evidence type="ECO:0000313" key="3">
    <source>
        <dbReference type="EMBL" id="QZD90954.1"/>
    </source>
</evidence>
<evidence type="ECO:0000313" key="4">
    <source>
        <dbReference type="Proteomes" id="UP000824281"/>
    </source>
</evidence>
<proteinExistence type="predicted"/>
<dbReference type="Proteomes" id="UP000824281">
    <property type="component" value="Chromosome"/>
</dbReference>
<feature type="transmembrane region" description="Helical" evidence="2">
    <location>
        <begin position="65"/>
        <end position="85"/>
    </location>
</feature>
<evidence type="ECO:0000256" key="1">
    <source>
        <dbReference type="SAM" id="MobiDB-lite"/>
    </source>
</evidence>
<gene>
    <name evidence="3" type="ORF">K3148_06105</name>
</gene>
<dbReference type="RefSeq" id="WP_221426413.1">
    <property type="nucleotide sequence ID" value="NZ_CP081295.1"/>
</dbReference>
<sequence>MSDSFDNTGLMGRAWFKPAIGAWFALLLGGGLWLMPPHVHALISQSTGLARLDPMFAPPVSPAGVAVICGVVALFGLFLGIAVAARVAAATAPRAFAPGFEVHDESAWSDETEAEDFEQPRRRRVFSAREDIGEEGIAISAPPREARDGEERYEQEFTVDDEPVATPEQDFDAVYAEMDGDYAPSEDPQNVEVEATIEPDAAEVTDTQTEYEFAEFEEVHEETVEYAAFEEFAEPETEAAQAPVDEEADTDTDTDTEAVTPMGDMSLEALLDRLEGALEAHKSMVATSEEAARRPAPQPIPMTRETVLDDDPDFDGAVEKEDASLPEASDDDPVIAFLRREASRRMPQPPGAAFGTDDDEEVSDEEAEDGGAAPSQTDAQAALRSALDRLGQVNRRD</sequence>
<organism evidence="3 4">
    <name type="scientific">Qipengyuania aurantiaca</name>
    <dbReference type="NCBI Taxonomy" id="2867233"/>
    <lineage>
        <taxon>Bacteria</taxon>
        <taxon>Pseudomonadati</taxon>
        <taxon>Pseudomonadota</taxon>
        <taxon>Alphaproteobacteria</taxon>
        <taxon>Sphingomonadales</taxon>
        <taxon>Erythrobacteraceae</taxon>
        <taxon>Qipengyuania</taxon>
    </lineage>
</organism>
<feature type="compositionally biased region" description="Acidic residues" evidence="1">
    <location>
        <begin position="356"/>
        <end position="369"/>
    </location>
</feature>
<accession>A0ABX8ZPT8</accession>
<dbReference type="EMBL" id="CP081295">
    <property type="protein sequence ID" value="QZD90954.1"/>
    <property type="molecule type" value="Genomic_DNA"/>
</dbReference>